<proteinExistence type="predicted"/>
<feature type="non-terminal residue" evidence="2">
    <location>
        <position position="80"/>
    </location>
</feature>
<evidence type="ECO:0000256" key="1">
    <source>
        <dbReference type="SAM" id="MobiDB-lite"/>
    </source>
</evidence>
<reference evidence="2" key="1">
    <citation type="submission" date="2021-02" db="EMBL/GenBank/DDBJ databases">
        <authorList>
            <person name="Nowell W R."/>
        </authorList>
    </citation>
    <scope>NUCLEOTIDE SEQUENCE</scope>
</reference>
<feature type="region of interest" description="Disordered" evidence="1">
    <location>
        <begin position="1"/>
        <end position="49"/>
    </location>
</feature>
<protein>
    <submittedName>
        <fullName evidence="2">Uncharacterized protein</fullName>
    </submittedName>
</protein>
<sequence>MPQLLYHHHPPPEPTPPIPPRTRSRPPSRQQQQPPPPPPQQPALVTPNHQKINSFRIDDLQSPDREWQLLENIGDGTYGE</sequence>
<organism evidence="2 3">
    <name type="scientific">Rotaria socialis</name>
    <dbReference type="NCBI Taxonomy" id="392032"/>
    <lineage>
        <taxon>Eukaryota</taxon>
        <taxon>Metazoa</taxon>
        <taxon>Spiralia</taxon>
        <taxon>Gnathifera</taxon>
        <taxon>Rotifera</taxon>
        <taxon>Eurotatoria</taxon>
        <taxon>Bdelloidea</taxon>
        <taxon>Philodinida</taxon>
        <taxon>Philodinidae</taxon>
        <taxon>Rotaria</taxon>
    </lineage>
</organism>
<accession>A0A822A1G4</accession>
<evidence type="ECO:0000313" key="2">
    <source>
        <dbReference type="EMBL" id="CAF4990388.1"/>
    </source>
</evidence>
<name>A0A822A1G4_9BILA</name>
<evidence type="ECO:0000313" key="3">
    <source>
        <dbReference type="Proteomes" id="UP000663848"/>
    </source>
</evidence>
<dbReference type="AlphaFoldDB" id="A0A822A1G4"/>
<dbReference type="Proteomes" id="UP000663848">
    <property type="component" value="Unassembled WGS sequence"/>
</dbReference>
<gene>
    <name evidence="2" type="ORF">QYT958_LOCUS37042</name>
</gene>
<dbReference type="EMBL" id="CAJOBR010030317">
    <property type="protein sequence ID" value="CAF4990388.1"/>
    <property type="molecule type" value="Genomic_DNA"/>
</dbReference>
<comment type="caution">
    <text evidence="2">The sequence shown here is derived from an EMBL/GenBank/DDBJ whole genome shotgun (WGS) entry which is preliminary data.</text>
</comment>